<feature type="transmembrane region" description="Helical" evidence="1">
    <location>
        <begin position="30"/>
        <end position="52"/>
    </location>
</feature>
<dbReference type="PANTHER" id="PTHR31302">
    <property type="entry name" value="TRANSMEMBRANE PROTEIN WITH METALLOPHOSPHOESTERASE DOMAIN-RELATED"/>
    <property type="match status" value="1"/>
</dbReference>
<protein>
    <submittedName>
        <fullName evidence="3">Metallophosphoesterase</fullName>
    </submittedName>
</protein>
<dbReference type="PANTHER" id="PTHR31302:SF0">
    <property type="entry name" value="TRANSMEMBRANE PROTEIN WITH METALLOPHOSPHOESTERASE DOMAIN"/>
    <property type="match status" value="1"/>
</dbReference>
<dbReference type="InterPro" id="IPR004843">
    <property type="entry name" value="Calcineurin-like_PHP"/>
</dbReference>
<accession>A0AAJ6LVW6</accession>
<dbReference type="GO" id="GO:0016787">
    <property type="term" value="F:hydrolase activity"/>
    <property type="evidence" value="ECO:0007669"/>
    <property type="project" value="InterPro"/>
</dbReference>
<evidence type="ECO:0000256" key="1">
    <source>
        <dbReference type="SAM" id="Phobius"/>
    </source>
</evidence>
<evidence type="ECO:0000313" key="4">
    <source>
        <dbReference type="Proteomes" id="UP001258207"/>
    </source>
</evidence>
<organism evidence="3 4">
    <name type="scientific">Pseudomonas coleopterorum</name>
    <dbReference type="NCBI Taxonomy" id="1605838"/>
    <lineage>
        <taxon>Bacteria</taxon>
        <taxon>Pseudomonadati</taxon>
        <taxon>Pseudomonadota</taxon>
        <taxon>Gammaproteobacteria</taxon>
        <taxon>Pseudomonadales</taxon>
        <taxon>Pseudomonadaceae</taxon>
        <taxon>Pseudomonas</taxon>
    </lineage>
</organism>
<dbReference type="EMBL" id="CP134081">
    <property type="protein sequence ID" value="WNC08002.1"/>
    <property type="molecule type" value="Genomic_DNA"/>
</dbReference>
<sequence>MFHIYLTVAYLYVLWRFVIPLPLSRSWRTLLALALLLISKYHLILIMVYGTMFSPEVPRLYVLIAGWLFCAFVLILVFTLLVDLVCSVVAIRRNVSSKNLFCGRLSTGIAAFALLLSAVGVYQAVQVPGVRRVEVSVENLPQSFDGLRIVQLTDLHISRLFPASWVERLVSSTNRLNPDAIMITGDLIDGTVQARMKDVAPLSKLKAPLGVIAVPGNHEYYFDADQWIAEYRRLGMLVLVNEHLALQRGTGNLIVAGVTDEVAPKFGLPGPDLQQALSGSPKDTPTILLKHRPFGAAQSAVAGVSVQLSGHTHGGMIRGLDQVARYANQGFISGRYDVDGMTLYVSNGTALWNGFPIRLGVPAEITEIVLRADRHTPQVSK</sequence>
<feature type="domain" description="Calcineurin-like phosphoesterase" evidence="2">
    <location>
        <begin position="147"/>
        <end position="314"/>
    </location>
</feature>
<feature type="transmembrane region" description="Helical" evidence="1">
    <location>
        <begin position="6"/>
        <end position="23"/>
    </location>
</feature>
<dbReference type="SUPFAM" id="SSF56300">
    <property type="entry name" value="Metallo-dependent phosphatases"/>
    <property type="match status" value="1"/>
</dbReference>
<dbReference type="InterPro" id="IPR051158">
    <property type="entry name" value="Metallophosphoesterase_sf"/>
</dbReference>
<dbReference type="InterPro" id="IPR029052">
    <property type="entry name" value="Metallo-depent_PP-like"/>
</dbReference>
<dbReference type="Pfam" id="PF00149">
    <property type="entry name" value="Metallophos"/>
    <property type="match status" value="1"/>
</dbReference>
<gene>
    <name evidence="3" type="ORF">RI108_11750</name>
</gene>
<keyword evidence="1" id="KW-1133">Transmembrane helix</keyword>
<keyword evidence="1" id="KW-0472">Membrane</keyword>
<dbReference type="Proteomes" id="UP001258207">
    <property type="component" value="Chromosome"/>
</dbReference>
<dbReference type="AlphaFoldDB" id="A0AAJ6LVW6"/>
<proteinExistence type="predicted"/>
<reference evidence="3" key="1">
    <citation type="submission" date="2023-09" db="EMBL/GenBank/DDBJ databases">
        <title>First report of Pseudomonas coleopterorum DJ13 causing leaf spot on Rhododendron pulchrum Sweet in China.</title>
        <authorList>
            <person name="Zhang Y."/>
        </authorList>
    </citation>
    <scope>NUCLEOTIDE SEQUENCE</scope>
    <source>
        <strain evidence="3">DJ13</strain>
    </source>
</reference>
<dbReference type="Gene3D" id="3.60.21.10">
    <property type="match status" value="1"/>
</dbReference>
<feature type="transmembrane region" description="Helical" evidence="1">
    <location>
        <begin position="101"/>
        <end position="122"/>
    </location>
</feature>
<evidence type="ECO:0000259" key="2">
    <source>
        <dbReference type="Pfam" id="PF00149"/>
    </source>
</evidence>
<dbReference type="RefSeq" id="WP_310791022.1">
    <property type="nucleotide sequence ID" value="NZ_CP134081.1"/>
</dbReference>
<evidence type="ECO:0000313" key="3">
    <source>
        <dbReference type="EMBL" id="WNC08002.1"/>
    </source>
</evidence>
<dbReference type="CDD" id="cd07385">
    <property type="entry name" value="MPP_YkuE_C"/>
    <property type="match status" value="1"/>
</dbReference>
<name>A0AAJ6LVW6_9PSED</name>
<keyword evidence="1" id="KW-0812">Transmembrane</keyword>
<feature type="transmembrane region" description="Helical" evidence="1">
    <location>
        <begin position="64"/>
        <end position="89"/>
    </location>
</feature>